<dbReference type="GeneID" id="32804170"/>
<accession>A0ABY9QQL2</accession>
<name>A0ABY9QQL2_9PSED</name>
<dbReference type="Proteomes" id="UP001183127">
    <property type="component" value="Chromosome"/>
</dbReference>
<protein>
    <submittedName>
        <fullName evidence="1">Uncharacterized protein</fullName>
    </submittedName>
</protein>
<dbReference type="RefSeq" id="WP_197533004.1">
    <property type="nucleotide sequence ID" value="NZ_CP132921.1"/>
</dbReference>
<proteinExistence type="predicted"/>
<keyword evidence="2" id="KW-1185">Reference proteome</keyword>
<evidence type="ECO:0000313" key="2">
    <source>
        <dbReference type="Proteomes" id="UP001183127"/>
    </source>
</evidence>
<organism evidence="1 2">
    <name type="scientific">Pseudomonas entomophila</name>
    <dbReference type="NCBI Taxonomy" id="312306"/>
    <lineage>
        <taxon>Bacteria</taxon>
        <taxon>Pseudomonadati</taxon>
        <taxon>Pseudomonadota</taxon>
        <taxon>Gammaproteobacteria</taxon>
        <taxon>Pseudomonadales</taxon>
        <taxon>Pseudomonadaceae</taxon>
        <taxon>Pseudomonas</taxon>
    </lineage>
</organism>
<dbReference type="EMBL" id="CP132921">
    <property type="protein sequence ID" value="WMW05390.1"/>
    <property type="molecule type" value="Genomic_DNA"/>
</dbReference>
<evidence type="ECO:0000313" key="1">
    <source>
        <dbReference type="EMBL" id="WMW05390.1"/>
    </source>
</evidence>
<gene>
    <name evidence="1" type="ORF">RAH46_24190</name>
</gene>
<reference evidence="1 2" key="1">
    <citation type="submission" date="2023-08" db="EMBL/GenBank/DDBJ databases">
        <title>Complete Genome Sequence of Pseudomonas entomophila TVIN A01.</title>
        <authorList>
            <person name="Shelke T."/>
            <person name="Mahar N.S."/>
            <person name="Gupta I."/>
            <person name="Gupta V."/>
        </authorList>
    </citation>
    <scope>NUCLEOTIDE SEQUENCE [LARGE SCALE GENOMIC DNA]</scope>
    <source>
        <strain evidence="1 2">TVIN-A01</strain>
    </source>
</reference>
<sequence>MKKEFINGVLAGVVARSDLMSLRAVLVDFKVRGMPKDEMLECLENLRAAADENIILELMDFVEGYCIKDLSIY</sequence>